<evidence type="ECO:0000313" key="3">
    <source>
        <dbReference type="Proteomes" id="UP001150879"/>
    </source>
</evidence>
<organism evidence="2 3">
    <name type="scientific">Penicillium cf. griseofulvum</name>
    <dbReference type="NCBI Taxonomy" id="2972120"/>
    <lineage>
        <taxon>Eukaryota</taxon>
        <taxon>Fungi</taxon>
        <taxon>Dikarya</taxon>
        <taxon>Ascomycota</taxon>
        <taxon>Pezizomycotina</taxon>
        <taxon>Eurotiomycetes</taxon>
        <taxon>Eurotiomycetidae</taxon>
        <taxon>Eurotiales</taxon>
        <taxon>Aspergillaceae</taxon>
        <taxon>Penicillium</taxon>
    </lineage>
</organism>
<evidence type="ECO:0000313" key="2">
    <source>
        <dbReference type="EMBL" id="KAJ5185610.1"/>
    </source>
</evidence>
<name>A0A9W9IZE6_9EURO</name>
<protein>
    <submittedName>
        <fullName evidence="2">Uncharacterized protein</fullName>
    </submittedName>
</protein>
<dbReference type="AlphaFoldDB" id="A0A9W9IZE6"/>
<dbReference type="EMBL" id="JAPQKP010000006">
    <property type="protein sequence ID" value="KAJ5185610.1"/>
    <property type="molecule type" value="Genomic_DNA"/>
</dbReference>
<comment type="caution">
    <text evidence="2">The sequence shown here is derived from an EMBL/GenBank/DDBJ whole genome shotgun (WGS) entry which is preliminary data.</text>
</comment>
<feature type="region of interest" description="Disordered" evidence="1">
    <location>
        <begin position="1"/>
        <end position="32"/>
    </location>
</feature>
<feature type="compositionally biased region" description="Polar residues" evidence="1">
    <location>
        <begin position="9"/>
        <end position="29"/>
    </location>
</feature>
<sequence>MVTRPTLVHNGSESLQTMQTSQDDNNSSHRAGLDIQEKYQAMASNTTQHLKDIEEEAFIKVNTQLINNLNTLLTGGLIIRG</sequence>
<reference evidence="2" key="1">
    <citation type="submission" date="2022-11" db="EMBL/GenBank/DDBJ databases">
        <authorList>
            <person name="Petersen C."/>
        </authorList>
    </citation>
    <scope>NUCLEOTIDE SEQUENCE</scope>
    <source>
        <strain evidence="2">IBT 16849</strain>
    </source>
</reference>
<gene>
    <name evidence="2" type="ORF">N7472_010450</name>
</gene>
<accession>A0A9W9IZE6</accession>
<dbReference type="Proteomes" id="UP001150879">
    <property type="component" value="Unassembled WGS sequence"/>
</dbReference>
<keyword evidence="3" id="KW-1185">Reference proteome</keyword>
<proteinExistence type="predicted"/>
<evidence type="ECO:0000256" key="1">
    <source>
        <dbReference type="SAM" id="MobiDB-lite"/>
    </source>
</evidence>
<reference evidence="2" key="2">
    <citation type="journal article" date="2023" name="IMA Fungus">
        <title>Comparative genomic study of the Penicillium genus elucidates a diverse pangenome and 15 lateral gene transfer events.</title>
        <authorList>
            <person name="Petersen C."/>
            <person name="Sorensen T."/>
            <person name="Nielsen M.R."/>
            <person name="Sondergaard T.E."/>
            <person name="Sorensen J.L."/>
            <person name="Fitzpatrick D.A."/>
            <person name="Frisvad J.C."/>
            <person name="Nielsen K.L."/>
        </authorList>
    </citation>
    <scope>NUCLEOTIDE SEQUENCE</scope>
    <source>
        <strain evidence="2">IBT 16849</strain>
    </source>
</reference>